<sequence>MAQSTIPTLHNLAHSQAFRCLWALEEIKLANPAFQYKLENYARIVGPNPALIKHQRLGKSPIMTLETPDGSPPPTMRIEPGVLTEARLILQFLNSEYGNRMFDPQSEADARRDAFFQEFAVATVTVKVDFTLLFDIIPQFAPFPFNWLLGLLTSPIIKYWLSDLEPIFQLLEDHLSEEKPWFSGEKMGLADMNMTFGMDMAEQRGYFKPEKFPKVSAWMARIRGREAWKRALEKGCGYDLKTFGRYEKADGSGRPKVD</sequence>
<dbReference type="RefSeq" id="XP_033678413.1">
    <property type="nucleotide sequence ID" value="XM_033819469.1"/>
</dbReference>
<reference evidence="2" key="1">
    <citation type="journal article" date="2020" name="Stud. Mycol.">
        <title>101 Dothideomycetes genomes: a test case for predicting lifestyles and emergence of pathogens.</title>
        <authorList>
            <person name="Haridas S."/>
            <person name="Albert R."/>
            <person name="Binder M."/>
            <person name="Bloem J."/>
            <person name="Labutti K."/>
            <person name="Salamov A."/>
            <person name="Andreopoulos B."/>
            <person name="Baker S."/>
            <person name="Barry K."/>
            <person name="Bills G."/>
            <person name="Bluhm B."/>
            <person name="Cannon C."/>
            <person name="Castanera R."/>
            <person name="Culley D."/>
            <person name="Daum C."/>
            <person name="Ezra D."/>
            <person name="Gonzalez J."/>
            <person name="Henrissat B."/>
            <person name="Kuo A."/>
            <person name="Liang C."/>
            <person name="Lipzen A."/>
            <person name="Lutzoni F."/>
            <person name="Magnuson J."/>
            <person name="Mondo S."/>
            <person name="Nolan M."/>
            <person name="Ohm R."/>
            <person name="Pangilinan J."/>
            <person name="Park H.-J."/>
            <person name="Ramirez L."/>
            <person name="Alfaro M."/>
            <person name="Sun H."/>
            <person name="Tritt A."/>
            <person name="Yoshinaga Y."/>
            <person name="Zwiers L.-H."/>
            <person name="Turgeon B."/>
            <person name="Goodwin S."/>
            <person name="Spatafora J."/>
            <person name="Crous P."/>
            <person name="Grigoriev I."/>
        </authorList>
    </citation>
    <scope>NUCLEOTIDE SEQUENCE</scope>
    <source>
        <strain evidence="2">CBS 122368</strain>
    </source>
</reference>
<dbReference type="InterPro" id="IPR010987">
    <property type="entry name" value="Glutathione-S-Trfase_C-like"/>
</dbReference>
<evidence type="ECO:0000313" key="2">
    <source>
        <dbReference type="EMBL" id="KAF2243409.1"/>
    </source>
</evidence>
<evidence type="ECO:0000313" key="3">
    <source>
        <dbReference type="Proteomes" id="UP000800094"/>
    </source>
</evidence>
<proteinExistence type="predicted"/>
<accession>A0A6A6HZS5</accession>
<protein>
    <recommendedName>
        <fullName evidence="1">GST C-terminal domain-containing protein</fullName>
    </recommendedName>
</protein>
<dbReference type="Gene3D" id="3.40.30.10">
    <property type="entry name" value="Glutaredoxin"/>
    <property type="match status" value="1"/>
</dbReference>
<dbReference type="AlphaFoldDB" id="A0A6A6HZS5"/>
<keyword evidence="3" id="KW-1185">Reference proteome</keyword>
<evidence type="ECO:0000259" key="1">
    <source>
        <dbReference type="PROSITE" id="PS50405"/>
    </source>
</evidence>
<dbReference type="PROSITE" id="PS50405">
    <property type="entry name" value="GST_CTER"/>
    <property type="match status" value="1"/>
</dbReference>
<dbReference type="Proteomes" id="UP000800094">
    <property type="component" value="Unassembled WGS sequence"/>
</dbReference>
<dbReference type="GeneID" id="54572799"/>
<dbReference type="SUPFAM" id="SSF47616">
    <property type="entry name" value="GST C-terminal domain-like"/>
    <property type="match status" value="1"/>
</dbReference>
<dbReference type="OrthoDB" id="2309723at2759"/>
<dbReference type="Pfam" id="PF00043">
    <property type="entry name" value="GST_C"/>
    <property type="match status" value="1"/>
</dbReference>
<dbReference type="Gene3D" id="1.20.1050.10">
    <property type="match status" value="1"/>
</dbReference>
<feature type="domain" description="GST C-terminal" evidence="1">
    <location>
        <begin position="103"/>
        <end position="258"/>
    </location>
</feature>
<dbReference type="PANTHER" id="PTHR44051">
    <property type="entry name" value="GLUTATHIONE S-TRANSFERASE-RELATED"/>
    <property type="match status" value="1"/>
</dbReference>
<dbReference type="InterPro" id="IPR004046">
    <property type="entry name" value="GST_C"/>
</dbReference>
<name>A0A6A6HZS5_9PLEO</name>
<gene>
    <name evidence="2" type="ORF">BU26DRAFT_117292</name>
</gene>
<organism evidence="2 3">
    <name type="scientific">Trematosphaeria pertusa</name>
    <dbReference type="NCBI Taxonomy" id="390896"/>
    <lineage>
        <taxon>Eukaryota</taxon>
        <taxon>Fungi</taxon>
        <taxon>Dikarya</taxon>
        <taxon>Ascomycota</taxon>
        <taxon>Pezizomycotina</taxon>
        <taxon>Dothideomycetes</taxon>
        <taxon>Pleosporomycetidae</taxon>
        <taxon>Pleosporales</taxon>
        <taxon>Massarineae</taxon>
        <taxon>Trematosphaeriaceae</taxon>
        <taxon>Trematosphaeria</taxon>
    </lineage>
</organism>
<dbReference type="InterPro" id="IPR036282">
    <property type="entry name" value="Glutathione-S-Trfase_C_sf"/>
</dbReference>
<dbReference type="PANTHER" id="PTHR44051:SF9">
    <property type="entry name" value="GLUTATHIONE S-TRANSFERASE 1"/>
    <property type="match status" value="1"/>
</dbReference>
<dbReference type="EMBL" id="ML987205">
    <property type="protein sequence ID" value="KAF2243409.1"/>
    <property type="molecule type" value="Genomic_DNA"/>
</dbReference>